<dbReference type="AlphaFoldDB" id="A0A4P2QXM5"/>
<name>A0A4P2QXM5_SORCE</name>
<dbReference type="InterPro" id="IPR016039">
    <property type="entry name" value="Thiolase-like"/>
</dbReference>
<accession>A0A4P2QXM5</accession>
<sequence>MSVVGVVRVGARTPIGLNARQTGFLLRAGFPAVSEAPLASSAGEAISMGFIPAIDPRIVGPERLVLLAAPAFEEAAAPIRDGRTVVQLALDEGVPDAPAATQLLAAAVKRSMPSATVGIVAGGEAALGPLLIEALSALSSRLVDAVILGGVHSDYDPRAIAALEESGRLFSPDNLDARIPGEAAVFFVLMRDADAERQGLRARARVLGVGAGRERARPGDDAPAYEALGLTSAAQQAAEPLARAGRTAGWMLTDLTGEMRRLREWQAAFVRMQDVLGRPYVIDSPAQRIGYLGAAAVPLLVAMAATGWEHGYAPSPVAIATAGNDGGERAAVLLASPARGAEREEQA</sequence>
<evidence type="ECO:0000313" key="2">
    <source>
        <dbReference type="Proteomes" id="UP000295497"/>
    </source>
</evidence>
<dbReference type="Gene3D" id="3.40.47.10">
    <property type="match status" value="1"/>
</dbReference>
<protein>
    <recommendedName>
        <fullName evidence="3">Beta-ketoacyl synthase N-terminal domain-containing protein</fullName>
    </recommendedName>
</protein>
<dbReference type="GO" id="GO:0016746">
    <property type="term" value="F:acyltransferase activity"/>
    <property type="evidence" value="ECO:0007669"/>
    <property type="project" value="InterPro"/>
</dbReference>
<evidence type="ECO:0008006" key="3">
    <source>
        <dbReference type="Google" id="ProtNLM"/>
    </source>
</evidence>
<gene>
    <name evidence="1" type="ORF">SOCE836_071760</name>
</gene>
<evidence type="ECO:0000313" key="1">
    <source>
        <dbReference type="EMBL" id="AUX34988.1"/>
    </source>
</evidence>
<dbReference type="Proteomes" id="UP000295497">
    <property type="component" value="Chromosome"/>
</dbReference>
<dbReference type="RefSeq" id="WP_129578091.1">
    <property type="nucleotide sequence ID" value="NZ_CP012672.1"/>
</dbReference>
<dbReference type="SUPFAM" id="SSF53901">
    <property type="entry name" value="Thiolase-like"/>
    <property type="match status" value="2"/>
</dbReference>
<reference evidence="1 2" key="1">
    <citation type="submission" date="2015-09" db="EMBL/GenBank/DDBJ databases">
        <title>Sorangium comparison.</title>
        <authorList>
            <person name="Zaburannyi N."/>
            <person name="Bunk B."/>
            <person name="Overmann J."/>
            <person name="Mueller R."/>
        </authorList>
    </citation>
    <scope>NUCLEOTIDE SEQUENCE [LARGE SCALE GENOMIC DNA]</scope>
    <source>
        <strain evidence="1 2">So ce836</strain>
    </source>
</reference>
<dbReference type="EMBL" id="CP012672">
    <property type="protein sequence ID" value="AUX34988.1"/>
    <property type="molecule type" value="Genomic_DNA"/>
</dbReference>
<proteinExistence type="predicted"/>
<organism evidence="1 2">
    <name type="scientific">Sorangium cellulosum</name>
    <name type="common">Polyangium cellulosum</name>
    <dbReference type="NCBI Taxonomy" id="56"/>
    <lineage>
        <taxon>Bacteria</taxon>
        <taxon>Pseudomonadati</taxon>
        <taxon>Myxococcota</taxon>
        <taxon>Polyangia</taxon>
        <taxon>Polyangiales</taxon>
        <taxon>Polyangiaceae</taxon>
        <taxon>Sorangium</taxon>
    </lineage>
</organism>